<dbReference type="GO" id="GO:0006154">
    <property type="term" value="P:adenosine catabolic process"/>
    <property type="evidence" value="ECO:0007669"/>
    <property type="project" value="TreeGrafter"/>
</dbReference>
<dbReference type="EMBL" id="NOJY02000012">
    <property type="protein sequence ID" value="RDY27554.1"/>
    <property type="molecule type" value="Genomic_DNA"/>
</dbReference>
<dbReference type="PANTHER" id="PTHR11409">
    <property type="entry name" value="ADENOSINE DEAMINASE"/>
    <property type="match status" value="1"/>
</dbReference>
<feature type="binding site" evidence="9">
    <location>
        <position position="13"/>
    </location>
    <ligand>
        <name>substrate</name>
    </ligand>
</feature>
<comment type="cofactor">
    <cofactor evidence="9">
        <name>Zn(2+)</name>
        <dbReference type="ChEBI" id="CHEBI:29105"/>
    </cofactor>
    <text evidence="9">Binds 1 zinc ion per subunit.</text>
</comment>
<comment type="caution">
    <text evidence="11">The sequence shown here is derived from an EMBL/GenBank/DDBJ whole genome shotgun (WGS) entry which is preliminary data.</text>
</comment>
<dbReference type="RefSeq" id="WP_094365933.1">
    <property type="nucleotide sequence ID" value="NZ_NOJY02000012.1"/>
</dbReference>
<dbReference type="InterPro" id="IPR006330">
    <property type="entry name" value="Ado/ade_deaminase"/>
</dbReference>
<feature type="binding site" evidence="9">
    <location>
        <position position="15"/>
    </location>
    <ligand>
        <name>substrate</name>
    </ligand>
</feature>
<dbReference type="GO" id="GO:0005829">
    <property type="term" value="C:cytosol"/>
    <property type="evidence" value="ECO:0007669"/>
    <property type="project" value="TreeGrafter"/>
</dbReference>
<evidence type="ECO:0000256" key="5">
    <source>
        <dbReference type="ARBA" id="ARBA00023080"/>
    </source>
</evidence>
<evidence type="ECO:0000256" key="2">
    <source>
        <dbReference type="ARBA" id="ARBA00022723"/>
    </source>
</evidence>
<dbReference type="GO" id="GO:0004000">
    <property type="term" value="F:adenosine deaminase activity"/>
    <property type="evidence" value="ECO:0007669"/>
    <property type="project" value="UniProtKB-UniRule"/>
</dbReference>
<dbReference type="GO" id="GO:0043103">
    <property type="term" value="P:hypoxanthine salvage"/>
    <property type="evidence" value="ECO:0007669"/>
    <property type="project" value="TreeGrafter"/>
</dbReference>
<dbReference type="InterPro" id="IPR028893">
    <property type="entry name" value="A_deaminase"/>
</dbReference>
<evidence type="ECO:0000256" key="4">
    <source>
        <dbReference type="ARBA" id="ARBA00022833"/>
    </source>
</evidence>
<name>A0A371J4E0_9FIRM</name>
<dbReference type="NCBIfam" id="TIGR01430">
    <property type="entry name" value="aden_deam"/>
    <property type="match status" value="1"/>
</dbReference>
<evidence type="ECO:0000256" key="3">
    <source>
        <dbReference type="ARBA" id="ARBA00022801"/>
    </source>
</evidence>
<evidence type="ECO:0000256" key="1">
    <source>
        <dbReference type="ARBA" id="ARBA00012784"/>
    </source>
</evidence>
<feature type="domain" description="Adenosine deaminase" evidence="10">
    <location>
        <begin position="6"/>
        <end position="328"/>
    </location>
</feature>
<dbReference type="SUPFAM" id="SSF51556">
    <property type="entry name" value="Metallo-dependent hydrolases"/>
    <property type="match status" value="1"/>
</dbReference>
<organism evidence="11 12">
    <name type="scientific">Romboutsia weinsteinii</name>
    <dbReference type="NCBI Taxonomy" id="2020949"/>
    <lineage>
        <taxon>Bacteria</taxon>
        <taxon>Bacillati</taxon>
        <taxon>Bacillota</taxon>
        <taxon>Clostridia</taxon>
        <taxon>Peptostreptococcales</taxon>
        <taxon>Peptostreptococcaceae</taxon>
        <taxon>Romboutsia</taxon>
    </lineage>
</organism>
<comment type="caution">
    <text evidence="9">Lacks conserved residue(s) required for the propagation of feature annotation.</text>
</comment>
<feature type="binding site" evidence="9">
    <location>
        <position position="277"/>
    </location>
    <ligand>
        <name>Zn(2+)</name>
        <dbReference type="ChEBI" id="CHEBI:29105"/>
        <note>catalytic</note>
    </ligand>
</feature>
<comment type="function">
    <text evidence="9">Catalyzes the hydrolytic deamination of adenosine and 2-deoxyadenosine.</text>
</comment>
<dbReference type="CDD" id="cd01320">
    <property type="entry name" value="ADA"/>
    <property type="match status" value="1"/>
</dbReference>
<keyword evidence="3 9" id="KW-0378">Hydrolase</keyword>
<keyword evidence="12" id="KW-1185">Reference proteome</keyword>
<dbReference type="InterPro" id="IPR001365">
    <property type="entry name" value="A_deaminase_dom"/>
</dbReference>
<dbReference type="GO" id="GO:0046936">
    <property type="term" value="F:2'-deoxyadenosine deaminase activity"/>
    <property type="evidence" value="ECO:0007669"/>
    <property type="project" value="RHEA"/>
</dbReference>
<dbReference type="Gene3D" id="3.20.20.140">
    <property type="entry name" value="Metal-dependent hydrolases"/>
    <property type="match status" value="1"/>
</dbReference>
<feature type="binding site" evidence="9">
    <location>
        <position position="196"/>
    </location>
    <ligand>
        <name>Zn(2+)</name>
        <dbReference type="ChEBI" id="CHEBI:29105"/>
        <note>catalytic</note>
    </ligand>
</feature>
<evidence type="ECO:0000313" key="12">
    <source>
        <dbReference type="Proteomes" id="UP000215694"/>
    </source>
</evidence>
<reference evidence="11 12" key="1">
    <citation type="journal article" date="2017" name="Genome Announc.">
        <title>Draft Genome Sequence of Romboutsia weinsteinii sp. nov. Strain CCRI-19649(T) Isolated from Surface Water.</title>
        <authorList>
            <person name="Maheux A.F."/>
            <person name="Boudreau D.K."/>
            <person name="Berube E."/>
            <person name="Boissinot M."/>
            <person name="Cantin P."/>
            <person name="Raymond F."/>
            <person name="Corbeil J."/>
            <person name="Omar R.F."/>
            <person name="Bergeron M.G."/>
        </authorList>
    </citation>
    <scope>NUCLEOTIDE SEQUENCE [LARGE SCALE GENOMIC DNA]</scope>
    <source>
        <strain evidence="11 12">CCRI-19649</strain>
    </source>
</reference>
<feature type="binding site" evidence="9">
    <location>
        <position position="13"/>
    </location>
    <ligand>
        <name>Zn(2+)</name>
        <dbReference type="ChEBI" id="CHEBI:29105"/>
        <note>catalytic</note>
    </ligand>
</feature>
<evidence type="ECO:0000256" key="6">
    <source>
        <dbReference type="ARBA" id="ARBA00031852"/>
    </source>
</evidence>
<comment type="catalytic activity">
    <reaction evidence="8">
        <text>2'-deoxyadenosine + H2O + H(+) = 2'-deoxyinosine + NH4(+)</text>
        <dbReference type="Rhea" id="RHEA:28190"/>
        <dbReference type="ChEBI" id="CHEBI:15377"/>
        <dbReference type="ChEBI" id="CHEBI:15378"/>
        <dbReference type="ChEBI" id="CHEBI:17256"/>
        <dbReference type="ChEBI" id="CHEBI:28938"/>
        <dbReference type="ChEBI" id="CHEBI:28997"/>
        <dbReference type="EC" id="3.5.4.4"/>
    </reaction>
    <physiologicalReaction direction="left-to-right" evidence="8">
        <dbReference type="Rhea" id="RHEA:28191"/>
    </physiologicalReaction>
</comment>
<dbReference type="GO" id="GO:0009117">
    <property type="term" value="P:nucleotide metabolic process"/>
    <property type="evidence" value="ECO:0007669"/>
    <property type="project" value="UniProtKB-KW"/>
</dbReference>
<evidence type="ECO:0000256" key="7">
    <source>
        <dbReference type="ARBA" id="ARBA00047989"/>
    </source>
</evidence>
<accession>A0A371J4E0</accession>
<dbReference type="HAMAP" id="MF_00540">
    <property type="entry name" value="A_deaminase"/>
    <property type="match status" value="1"/>
</dbReference>
<protein>
    <recommendedName>
        <fullName evidence="1 9">Adenosine deaminase</fullName>
        <ecNumber evidence="1 9">3.5.4.4</ecNumber>
    </recommendedName>
    <alternativeName>
        <fullName evidence="6 9">Adenosine aminohydrolase</fullName>
    </alternativeName>
</protein>
<dbReference type="GO" id="GO:0009168">
    <property type="term" value="P:purine ribonucleoside monophosphate biosynthetic process"/>
    <property type="evidence" value="ECO:0007669"/>
    <property type="project" value="UniProtKB-UniRule"/>
</dbReference>
<evidence type="ECO:0000256" key="8">
    <source>
        <dbReference type="ARBA" id="ARBA00049213"/>
    </source>
</evidence>
<evidence type="ECO:0000259" key="10">
    <source>
        <dbReference type="Pfam" id="PF00962"/>
    </source>
</evidence>
<feature type="binding site" evidence="9">
    <location>
        <position position="11"/>
    </location>
    <ligand>
        <name>Zn(2+)</name>
        <dbReference type="ChEBI" id="CHEBI:29105"/>
        <note>catalytic</note>
    </ligand>
</feature>
<dbReference type="InterPro" id="IPR032466">
    <property type="entry name" value="Metal_Hydrolase"/>
</dbReference>
<gene>
    <name evidence="9" type="primary">add</name>
    <name evidence="11" type="ORF">CHL78_008795</name>
</gene>
<comment type="similarity">
    <text evidence="9">Belongs to the metallo-dependent hydrolases superfamily. Adenosine and AMP deaminases family. Adenosine deaminase subfamily.</text>
</comment>
<dbReference type="GO" id="GO:0046103">
    <property type="term" value="P:inosine biosynthetic process"/>
    <property type="evidence" value="ECO:0007669"/>
    <property type="project" value="TreeGrafter"/>
</dbReference>
<dbReference type="PANTHER" id="PTHR11409:SF43">
    <property type="entry name" value="ADENOSINE DEAMINASE"/>
    <property type="match status" value="1"/>
</dbReference>
<comment type="catalytic activity">
    <reaction evidence="7">
        <text>adenosine + H2O + H(+) = inosine + NH4(+)</text>
        <dbReference type="Rhea" id="RHEA:24408"/>
        <dbReference type="ChEBI" id="CHEBI:15377"/>
        <dbReference type="ChEBI" id="CHEBI:15378"/>
        <dbReference type="ChEBI" id="CHEBI:16335"/>
        <dbReference type="ChEBI" id="CHEBI:17596"/>
        <dbReference type="ChEBI" id="CHEBI:28938"/>
        <dbReference type="EC" id="3.5.4.4"/>
    </reaction>
    <physiologicalReaction direction="left-to-right" evidence="7">
        <dbReference type="Rhea" id="RHEA:24409"/>
    </physiologicalReaction>
</comment>
<keyword evidence="2 9" id="KW-0479">Metal-binding</keyword>
<dbReference type="Proteomes" id="UP000215694">
    <property type="component" value="Unassembled WGS sequence"/>
</dbReference>
<proteinExistence type="inferred from homology"/>
<dbReference type="AlphaFoldDB" id="A0A371J4E0"/>
<evidence type="ECO:0000313" key="11">
    <source>
        <dbReference type="EMBL" id="RDY27554.1"/>
    </source>
</evidence>
<dbReference type="EC" id="3.5.4.4" evidence="1 9"/>
<feature type="binding site" evidence="9">
    <location>
        <position position="169"/>
    </location>
    <ligand>
        <name>substrate</name>
    </ligand>
</feature>
<dbReference type="Pfam" id="PF00962">
    <property type="entry name" value="A_deaminase"/>
    <property type="match status" value="1"/>
</dbReference>
<feature type="active site" description="Proton donor" evidence="9">
    <location>
        <position position="199"/>
    </location>
</feature>
<keyword evidence="4 9" id="KW-0862">Zinc</keyword>
<keyword evidence="5 9" id="KW-0546">Nucleotide metabolism</keyword>
<feature type="site" description="Important for catalytic activity" evidence="9">
    <location>
        <position position="220"/>
    </location>
</feature>
<dbReference type="OrthoDB" id="9779574at2"/>
<sequence>MLRKLPKIELHCHLDGSVRLNTIIEVAKQENIELPSFEVETLDSLIKVPEDCTSLEEYLKRFDLPNKIMQSKSSLKRIAFELLEDCARENVKYIEVRFAPSLHRQKGLSLEEIIESVLEGMHEAEKIYDIKSNLIIGCMRSMSVEEAFSVVNAGEKYLNRGVVAVDLCGIELEGFASIYKEPIDLARSLGYRVTIHAGEGASGKNVLDAINLLGAERIGHGIRTKDTNEAYDLAKAKKIVFEMCPTSNVQTKAINNFSKHPFYNFYKDDMLVTISTDNRTVSDIDLTNELNIIFDEFNMGIEEYSKIYLNAVDACFADSNTKDWLRSLI</sequence>
<evidence type="ECO:0000256" key="9">
    <source>
        <dbReference type="HAMAP-Rule" id="MF_00540"/>
    </source>
</evidence>
<dbReference type="GO" id="GO:0008270">
    <property type="term" value="F:zinc ion binding"/>
    <property type="evidence" value="ECO:0007669"/>
    <property type="project" value="UniProtKB-UniRule"/>
</dbReference>